<dbReference type="HOGENOM" id="CLU_020884_0_2_10"/>
<gene>
    <name evidence="2" type="ORF">HMPREF9134_00966</name>
</gene>
<protein>
    <submittedName>
        <fullName evidence="2">Metallo-beta-lactamase domain protein</fullName>
    </submittedName>
</protein>
<dbReference type="eggNOG" id="COG2220">
    <property type="taxonomic scope" value="Bacteria"/>
</dbReference>
<organism evidence="2 3">
    <name type="scientific">Porphyromonas catoniae F0037</name>
    <dbReference type="NCBI Taxonomy" id="1127696"/>
    <lineage>
        <taxon>Bacteria</taxon>
        <taxon>Pseudomonadati</taxon>
        <taxon>Bacteroidota</taxon>
        <taxon>Bacteroidia</taxon>
        <taxon>Bacteroidales</taxon>
        <taxon>Porphyromonadaceae</taxon>
        <taxon>Porphyromonas</taxon>
    </lineage>
</organism>
<dbReference type="Gene3D" id="3.60.15.10">
    <property type="entry name" value="Ribonuclease Z/Hydroxyacylglutathione hydrolase-like"/>
    <property type="match status" value="1"/>
</dbReference>
<dbReference type="PATRIC" id="fig|1127696.3.peg.877"/>
<sequence length="379" mass="43149">MTKLKRRLMIFVLTVVGLALVLFTAACLILNSPSFGALPEGERLERVKASPNYRNGSFQNLDPATSNRMQNLSLGDKLKILWRFVFARPKDIRPQDSIPVERHDLSLLDKSENLIVWFGHSGYLLQVDGVRYLVDPVFESGAPLGIGNSFFKGTKVYHAEDIPDIDYLIISHDHWDHLDYDVVKALQSRVKKAYMGLGVGAHFERWGYRPEQIVELDWNESAPLTEGGHIHCLPTQHFSGRGLTSGQSLWASFLVEGREHSVYIGGDGGFGKHYEAIGKRFPNIDLAILENGQYNERWSDIHMLPKYTAATMRALGAKRFLTVHHAKFALAMHPWKEPLEHAKRLRDEEGFPILMPRIGHITHYLDSTLTRDDWWEGLK</sequence>
<evidence type="ECO:0000313" key="2">
    <source>
        <dbReference type="EMBL" id="EKY01249.1"/>
    </source>
</evidence>
<comment type="caution">
    <text evidence="2">The sequence shown here is derived from an EMBL/GenBank/DDBJ whole genome shotgun (WGS) entry which is preliminary data.</text>
</comment>
<dbReference type="PANTHER" id="PTHR15032">
    <property type="entry name" value="N-ACYL-PHOSPHATIDYLETHANOLAMINE-HYDROLYZING PHOSPHOLIPASE D"/>
    <property type="match status" value="1"/>
</dbReference>
<dbReference type="SUPFAM" id="SSF56281">
    <property type="entry name" value="Metallo-hydrolase/oxidoreductase"/>
    <property type="match status" value="1"/>
</dbReference>
<feature type="domain" description="Metallo-beta-lactamase" evidence="1">
    <location>
        <begin position="131"/>
        <end position="325"/>
    </location>
</feature>
<dbReference type="Pfam" id="PF12706">
    <property type="entry name" value="Lactamase_B_2"/>
    <property type="match status" value="1"/>
</dbReference>
<accession>L1NCL4</accession>
<dbReference type="EMBL" id="AMEQ01000027">
    <property type="protein sequence ID" value="EKY01249.1"/>
    <property type="molecule type" value="Genomic_DNA"/>
</dbReference>
<dbReference type="RefSeq" id="WP_005469439.1">
    <property type="nucleotide sequence ID" value="NZ_KB291047.1"/>
</dbReference>
<dbReference type="PROSITE" id="PS51257">
    <property type="entry name" value="PROKAR_LIPOPROTEIN"/>
    <property type="match status" value="1"/>
</dbReference>
<evidence type="ECO:0000259" key="1">
    <source>
        <dbReference type="Pfam" id="PF12706"/>
    </source>
</evidence>
<dbReference type="PANTHER" id="PTHR15032:SF4">
    <property type="entry name" value="N-ACYL-PHOSPHATIDYLETHANOLAMINE-HYDROLYZING PHOSPHOLIPASE D"/>
    <property type="match status" value="1"/>
</dbReference>
<dbReference type="InterPro" id="IPR001279">
    <property type="entry name" value="Metallo-B-lactamas"/>
</dbReference>
<dbReference type="GO" id="GO:0005737">
    <property type="term" value="C:cytoplasm"/>
    <property type="evidence" value="ECO:0007669"/>
    <property type="project" value="TreeGrafter"/>
</dbReference>
<proteinExistence type="predicted"/>
<name>L1NCL4_9PORP</name>
<dbReference type="InterPro" id="IPR036866">
    <property type="entry name" value="RibonucZ/Hydroxyglut_hydro"/>
</dbReference>
<dbReference type="STRING" id="1127696.HMPREF9134_00966"/>
<dbReference type="AlphaFoldDB" id="L1NCL4"/>
<reference evidence="2 3" key="1">
    <citation type="submission" date="2012-05" db="EMBL/GenBank/DDBJ databases">
        <authorList>
            <person name="Weinstock G."/>
            <person name="Sodergren E."/>
            <person name="Lobos E.A."/>
            <person name="Fulton L."/>
            <person name="Fulton R."/>
            <person name="Courtney L."/>
            <person name="Fronick C."/>
            <person name="O'Laughlin M."/>
            <person name="Godfrey J."/>
            <person name="Wilson R.M."/>
            <person name="Miner T."/>
            <person name="Farmer C."/>
            <person name="Delehaunty K."/>
            <person name="Cordes M."/>
            <person name="Minx P."/>
            <person name="Tomlinson C."/>
            <person name="Chen J."/>
            <person name="Wollam A."/>
            <person name="Pepin K.H."/>
            <person name="Bhonagiri V."/>
            <person name="Zhang X."/>
            <person name="Suruliraj S."/>
            <person name="Warren W."/>
            <person name="Mitreva M."/>
            <person name="Mardis E.R."/>
            <person name="Wilson R.K."/>
        </authorList>
    </citation>
    <scope>NUCLEOTIDE SEQUENCE [LARGE SCALE GENOMIC DNA]</scope>
    <source>
        <strain evidence="2 3">F0037</strain>
    </source>
</reference>
<dbReference type="Proteomes" id="UP000010408">
    <property type="component" value="Unassembled WGS sequence"/>
</dbReference>
<evidence type="ECO:0000313" key="3">
    <source>
        <dbReference type="Proteomes" id="UP000010408"/>
    </source>
</evidence>